<dbReference type="Proteomes" id="UP000298337">
    <property type="component" value="Unassembled WGS sequence"/>
</dbReference>
<organism evidence="9 10">
    <name type="scientific">Hymenobacter fodinae</name>
    <dbReference type="NCBI Taxonomy" id="2510796"/>
    <lineage>
        <taxon>Bacteria</taxon>
        <taxon>Pseudomonadati</taxon>
        <taxon>Bacteroidota</taxon>
        <taxon>Cytophagia</taxon>
        <taxon>Cytophagales</taxon>
        <taxon>Hymenobacteraceae</taxon>
        <taxon>Hymenobacter</taxon>
    </lineage>
</organism>
<dbReference type="InterPro" id="IPR033985">
    <property type="entry name" value="SusD-like_N"/>
</dbReference>
<feature type="chain" id="PRO_5021482170" evidence="6">
    <location>
        <begin position="23"/>
        <end position="492"/>
    </location>
</feature>
<evidence type="ECO:0000256" key="3">
    <source>
        <dbReference type="ARBA" id="ARBA00022729"/>
    </source>
</evidence>
<dbReference type="Gene3D" id="1.25.40.390">
    <property type="match status" value="1"/>
</dbReference>
<dbReference type="AlphaFoldDB" id="A0A4Z0P648"/>
<dbReference type="InterPro" id="IPR011990">
    <property type="entry name" value="TPR-like_helical_dom_sf"/>
</dbReference>
<evidence type="ECO:0000259" key="8">
    <source>
        <dbReference type="Pfam" id="PF14322"/>
    </source>
</evidence>
<protein>
    <submittedName>
        <fullName evidence="9">RagB/SusD family nutrient uptake outer membrane protein</fullName>
    </submittedName>
</protein>
<keyword evidence="4" id="KW-0472">Membrane</keyword>
<dbReference type="RefSeq" id="WP_135434919.1">
    <property type="nucleotide sequence ID" value="NZ_SRLA01000003.1"/>
</dbReference>
<evidence type="ECO:0000313" key="10">
    <source>
        <dbReference type="Proteomes" id="UP000298337"/>
    </source>
</evidence>
<evidence type="ECO:0000256" key="5">
    <source>
        <dbReference type="ARBA" id="ARBA00023237"/>
    </source>
</evidence>
<comment type="subcellular location">
    <subcellularLocation>
        <location evidence="1">Cell outer membrane</location>
    </subcellularLocation>
</comment>
<evidence type="ECO:0000256" key="1">
    <source>
        <dbReference type="ARBA" id="ARBA00004442"/>
    </source>
</evidence>
<evidence type="ECO:0000259" key="7">
    <source>
        <dbReference type="Pfam" id="PF07980"/>
    </source>
</evidence>
<dbReference type="OrthoDB" id="9792139at2"/>
<proteinExistence type="inferred from homology"/>
<feature type="signal peptide" evidence="6">
    <location>
        <begin position="1"/>
        <end position="22"/>
    </location>
</feature>
<evidence type="ECO:0000256" key="6">
    <source>
        <dbReference type="SAM" id="SignalP"/>
    </source>
</evidence>
<dbReference type="GO" id="GO:0009279">
    <property type="term" value="C:cell outer membrane"/>
    <property type="evidence" value="ECO:0007669"/>
    <property type="project" value="UniProtKB-SubCell"/>
</dbReference>
<reference evidence="9 10" key="1">
    <citation type="submission" date="2019-04" db="EMBL/GenBank/DDBJ databases">
        <authorList>
            <person name="Feng G."/>
            <person name="Zhang J."/>
            <person name="Zhu H."/>
        </authorList>
    </citation>
    <scope>NUCLEOTIDE SEQUENCE [LARGE SCALE GENOMIC DNA]</scope>
    <source>
        <strain evidence="9 10">92R-1</strain>
    </source>
</reference>
<comment type="similarity">
    <text evidence="2">Belongs to the SusD family.</text>
</comment>
<dbReference type="Pfam" id="PF14322">
    <property type="entry name" value="SusD-like_3"/>
    <property type="match status" value="1"/>
</dbReference>
<dbReference type="EMBL" id="SRLA01000003">
    <property type="protein sequence ID" value="TGE06128.1"/>
    <property type="molecule type" value="Genomic_DNA"/>
</dbReference>
<sequence>MYSNFSFLKRSILSALCVAGLAAGLGACKDSFLDVEPQGQRRDTQFFTNQEEAVQGVNSIYGNLRSWPLVAFAHLAITTVTSDDADKGSVPGDAAFLDEFDNFVFAPSQGILNDYWGGQYQGINLCNQVLANVPNINMDAALKNRLLAEAKFLRAYHYFNLVRAYGRVPLVLSPVTNASTPDEINPGQSSPEQVYAQIVTDLTEAGAVLPTTYAAADRGRATKGAALAMLAKVKMYQKQWADVLSLTDQVIGLGYTLAPNFEQMFRIAGENGPESIFEIQAQTIAGNCDASNSQWAEVQGARPQYGWGFFIPSADLVAAFEPGDLRRDATILYRGETTPQGDVISAASANPYYNQKAYVPSSVDRSCGYGKDQNVRILRLGEVLLINAEAANELGQTTKALAAVNRVRARAGLTALTTTDQAALRQAIWKERRLELALENGDRFFDLVRQGRAGTVLRAQGKKFVDGKNEVFAIPQQQITITGGKLTQNPGY</sequence>
<evidence type="ECO:0000256" key="2">
    <source>
        <dbReference type="ARBA" id="ARBA00006275"/>
    </source>
</evidence>
<keyword evidence="10" id="KW-1185">Reference proteome</keyword>
<accession>A0A4Z0P648</accession>
<comment type="caution">
    <text evidence="9">The sequence shown here is derived from an EMBL/GenBank/DDBJ whole genome shotgun (WGS) entry which is preliminary data.</text>
</comment>
<dbReference type="Pfam" id="PF07980">
    <property type="entry name" value="SusD_RagB"/>
    <property type="match status" value="1"/>
</dbReference>
<keyword evidence="3 6" id="KW-0732">Signal</keyword>
<dbReference type="CDD" id="cd08977">
    <property type="entry name" value="SusD"/>
    <property type="match status" value="1"/>
</dbReference>
<evidence type="ECO:0000256" key="4">
    <source>
        <dbReference type="ARBA" id="ARBA00023136"/>
    </source>
</evidence>
<dbReference type="SUPFAM" id="SSF48452">
    <property type="entry name" value="TPR-like"/>
    <property type="match status" value="1"/>
</dbReference>
<gene>
    <name evidence="9" type="ORF">EU556_14790</name>
</gene>
<evidence type="ECO:0000313" key="9">
    <source>
        <dbReference type="EMBL" id="TGE06128.1"/>
    </source>
</evidence>
<feature type="domain" description="RagB/SusD" evidence="7">
    <location>
        <begin position="273"/>
        <end position="492"/>
    </location>
</feature>
<feature type="domain" description="SusD-like N-terminal" evidence="8">
    <location>
        <begin position="32"/>
        <end position="233"/>
    </location>
</feature>
<dbReference type="InterPro" id="IPR012944">
    <property type="entry name" value="SusD_RagB_dom"/>
</dbReference>
<name>A0A4Z0P648_9BACT</name>
<keyword evidence="5" id="KW-0998">Cell outer membrane</keyword>